<dbReference type="EMBL" id="LJOW01000238">
    <property type="protein sequence ID" value="OBQ38106.1"/>
    <property type="molecule type" value="Genomic_DNA"/>
</dbReference>
<protein>
    <submittedName>
        <fullName evidence="1">Uncharacterized protein</fullName>
    </submittedName>
</protein>
<feature type="non-terminal residue" evidence="1">
    <location>
        <position position="1"/>
    </location>
</feature>
<evidence type="ECO:0000313" key="2">
    <source>
        <dbReference type="Proteomes" id="UP000092093"/>
    </source>
</evidence>
<organism evidence="1 2">
    <name type="scientific">Aphanizomenon flos-aquae WA102</name>
    <dbReference type="NCBI Taxonomy" id="1710896"/>
    <lineage>
        <taxon>Bacteria</taxon>
        <taxon>Bacillati</taxon>
        <taxon>Cyanobacteriota</taxon>
        <taxon>Cyanophyceae</taxon>
        <taxon>Nostocales</taxon>
        <taxon>Aphanizomenonaceae</taxon>
        <taxon>Aphanizomenon</taxon>
    </lineage>
</organism>
<sequence length="130" mass="14138">EDVEFLRVLEGIVAVIRQLVVADSADEAPPARLRAELRPCLEVAESLLEIARYEAAVEADGAVLVAGEADDEVAVAVERAVLFGEPRLEARMIPLPVVRGFPLRLVDGLAVELIAEGQFPLRARSRSGWR</sequence>
<dbReference type="AlphaFoldDB" id="A0A1B7WLV0"/>
<dbReference type="Proteomes" id="UP000092093">
    <property type="component" value="Unassembled WGS sequence"/>
</dbReference>
<name>A0A1B7WLV0_APHFL</name>
<evidence type="ECO:0000313" key="1">
    <source>
        <dbReference type="EMBL" id="OBQ38106.1"/>
    </source>
</evidence>
<reference evidence="1 2" key="1">
    <citation type="submission" date="2015-09" db="EMBL/GenBank/DDBJ databases">
        <title>Aphanizomenon flos-aquae WA102.</title>
        <authorList>
            <person name="Driscoll C."/>
        </authorList>
    </citation>
    <scope>NUCLEOTIDE SEQUENCE [LARGE SCALE GENOMIC DNA]</scope>
    <source>
        <strain evidence="1">WA102</strain>
    </source>
</reference>
<proteinExistence type="predicted"/>
<accession>A0A1B7WLV0</accession>
<gene>
    <name evidence="1" type="ORF">AN484_24530</name>
</gene>
<comment type="caution">
    <text evidence="1">The sequence shown here is derived from an EMBL/GenBank/DDBJ whole genome shotgun (WGS) entry which is preliminary data.</text>
</comment>